<evidence type="ECO:0000313" key="10">
    <source>
        <dbReference type="EMBL" id="KAH7577841.1"/>
    </source>
</evidence>
<evidence type="ECO:0000256" key="4">
    <source>
        <dbReference type="ARBA" id="ARBA00022554"/>
    </source>
</evidence>
<evidence type="ECO:0000256" key="7">
    <source>
        <dbReference type="ARBA" id="ARBA00023136"/>
    </source>
</evidence>
<comment type="caution">
    <text evidence="9">Lacks conserved residue(s) required for the propagation of feature annotation.</text>
</comment>
<keyword evidence="9" id="KW-0406">Ion transport</keyword>
<keyword evidence="9" id="KW-0813">Transport</keyword>
<feature type="transmembrane region" description="Helical" evidence="9">
    <location>
        <begin position="179"/>
        <end position="202"/>
    </location>
</feature>
<evidence type="ECO:0000256" key="6">
    <source>
        <dbReference type="ARBA" id="ARBA00022989"/>
    </source>
</evidence>
<sequence>MDEIEGDEGAAEATARLLQAEGGDIEEKEEINGRNERPREAWKGVYVKSIVYAGLDAIVTCFSLISSISAAPDVLVLGFANLVADGISMGFGDFVSSSTEKEVAAEERAVIGWDVTNNSRPEQLDLLHQYQALGMDINDAATVVSIFTKYKDILVDEKMTVEKGMLPPNGSDKPWKNGLVTFAAFLMFGSAPLLSFIVLIPFTNSDTLKFAGACILSALALAFLGIAKARIAGQNYALSASITIFNGAIAAAAAYALGWILRNVAGLED</sequence>
<proteinExistence type="inferred from homology"/>
<keyword evidence="3" id="KW-0408">Iron</keyword>
<keyword evidence="7 9" id="KW-0472">Membrane</keyword>
<name>A0ABQ8IMK8_9ROSI</name>
<dbReference type="InterPro" id="IPR008217">
    <property type="entry name" value="Ccc1_fam"/>
</dbReference>
<dbReference type="PANTHER" id="PTHR31851">
    <property type="entry name" value="FE(2+)/MN(2+) TRANSPORTER PCL1"/>
    <property type="match status" value="1"/>
</dbReference>
<evidence type="ECO:0000256" key="5">
    <source>
        <dbReference type="ARBA" id="ARBA00022692"/>
    </source>
</evidence>
<dbReference type="Proteomes" id="UP000827721">
    <property type="component" value="Unassembled WGS sequence"/>
</dbReference>
<evidence type="ECO:0000256" key="9">
    <source>
        <dbReference type="RuleBase" id="RU369115"/>
    </source>
</evidence>
<protein>
    <recommendedName>
        <fullName evidence="9">Vacuolar iron transporter</fullName>
    </recommendedName>
</protein>
<evidence type="ECO:0000256" key="2">
    <source>
        <dbReference type="ARBA" id="ARBA00007049"/>
    </source>
</evidence>
<accession>A0ABQ8IMK8</accession>
<organism evidence="10 11">
    <name type="scientific">Xanthoceras sorbifolium</name>
    <dbReference type="NCBI Taxonomy" id="99658"/>
    <lineage>
        <taxon>Eukaryota</taxon>
        <taxon>Viridiplantae</taxon>
        <taxon>Streptophyta</taxon>
        <taxon>Embryophyta</taxon>
        <taxon>Tracheophyta</taxon>
        <taxon>Spermatophyta</taxon>
        <taxon>Magnoliopsida</taxon>
        <taxon>eudicotyledons</taxon>
        <taxon>Gunneridae</taxon>
        <taxon>Pentapetalae</taxon>
        <taxon>rosids</taxon>
        <taxon>malvids</taxon>
        <taxon>Sapindales</taxon>
        <taxon>Sapindaceae</taxon>
        <taxon>Xanthoceroideae</taxon>
        <taxon>Xanthoceras</taxon>
    </lineage>
</organism>
<feature type="transmembrane region" description="Helical" evidence="9">
    <location>
        <begin position="208"/>
        <end position="226"/>
    </location>
</feature>
<keyword evidence="5 9" id="KW-0812">Transmembrane</keyword>
<comment type="catalytic activity">
    <reaction evidence="8">
        <text>Fe(2+)(in) = Fe(2+)(out)</text>
        <dbReference type="Rhea" id="RHEA:28486"/>
        <dbReference type="ChEBI" id="CHEBI:29033"/>
    </reaction>
    <physiologicalReaction direction="left-to-right" evidence="8">
        <dbReference type="Rhea" id="RHEA:28487"/>
    </physiologicalReaction>
</comment>
<dbReference type="EMBL" id="JAFEMO010000001">
    <property type="protein sequence ID" value="KAH7577841.1"/>
    <property type="molecule type" value="Genomic_DNA"/>
</dbReference>
<reference evidence="10 11" key="1">
    <citation type="submission" date="2021-02" db="EMBL/GenBank/DDBJ databases">
        <title>Plant Genome Project.</title>
        <authorList>
            <person name="Zhang R.-G."/>
        </authorList>
    </citation>
    <scope>NUCLEOTIDE SEQUENCE [LARGE SCALE GENOMIC DNA]</scope>
    <source>
        <tissue evidence="10">Leaves</tissue>
    </source>
</reference>
<comment type="similarity">
    <text evidence="2 9">Belongs to the CCC1 family.</text>
</comment>
<comment type="subcellular location">
    <subcellularLocation>
        <location evidence="1 9">Vacuole membrane</location>
        <topology evidence="1 9">Multi-pass membrane protein</topology>
    </subcellularLocation>
</comment>
<gene>
    <name evidence="10" type="ORF">JRO89_XS01G0306400</name>
</gene>
<evidence type="ECO:0000256" key="8">
    <source>
        <dbReference type="ARBA" id="ARBA00044464"/>
    </source>
</evidence>
<keyword evidence="11" id="KW-1185">Reference proteome</keyword>
<keyword evidence="3" id="KW-0410">Iron transport</keyword>
<comment type="function">
    <text evidence="9">Vacuolar Fe(2+) uptake transporter.</text>
</comment>
<feature type="transmembrane region" description="Helical" evidence="9">
    <location>
        <begin position="238"/>
        <end position="261"/>
    </location>
</feature>
<dbReference type="Pfam" id="PF01988">
    <property type="entry name" value="VIT1"/>
    <property type="match status" value="1"/>
</dbReference>
<evidence type="ECO:0000256" key="3">
    <source>
        <dbReference type="ARBA" id="ARBA00022496"/>
    </source>
</evidence>
<evidence type="ECO:0000313" key="11">
    <source>
        <dbReference type="Proteomes" id="UP000827721"/>
    </source>
</evidence>
<evidence type="ECO:0000256" key="1">
    <source>
        <dbReference type="ARBA" id="ARBA00004128"/>
    </source>
</evidence>
<keyword evidence="6 9" id="KW-1133">Transmembrane helix</keyword>
<keyword evidence="4 9" id="KW-0926">Vacuole</keyword>
<comment type="caution">
    <text evidence="10">The sequence shown here is derived from an EMBL/GenBank/DDBJ whole genome shotgun (WGS) entry which is preliminary data.</text>
</comment>